<protein>
    <submittedName>
        <fullName evidence="2">Uncharacterized protein</fullName>
    </submittedName>
</protein>
<organism evidence="2 3">
    <name type="scientific">Rhododendron simsii</name>
    <name type="common">Sims's rhododendron</name>
    <dbReference type="NCBI Taxonomy" id="118357"/>
    <lineage>
        <taxon>Eukaryota</taxon>
        <taxon>Viridiplantae</taxon>
        <taxon>Streptophyta</taxon>
        <taxon>Embryophyta</taxon>
        <taxon>Tracheophyta</taxon>
        <taxon>Spermatophyta</taxon>
        <taxon>Magnoliopsida</taxon>
        <taxon>eudicotyledons</taxon>
        <taxon>Gunneridae</taxon>
        <taxon>Pentapetalae</taxon>
        <taxon>asterids</taxon>
        <taxon>Ericales</taxon>
        <taxon>Ericaceae</taxon>
        <taxon>Ericoideae</taxon>
        <taxon>Rhodoreae</taxon>
        <taxon>Rhododendron</taxon>
    </lineage>
</organism>
<dbReference type="EMBL" id="WJXA01000006">
    <property type="protein sequence ID" value="KAF7140724.1"/>
    <property type="molecule type" value="Genomic_DNA"/>
</dbReference>
<evidence type="ECO:0000313" key="2">
    <source>
        <dbReference type="EMBL" id="KAF7140724.1"/>
    </source>
</evidence>
<evidence type="ECO:0000256" key="1">
    <source>
        <dbReference type="SAM" id="MobiDB-lite"/>
    </source>
</evidence>
<feature type="compositionally biased region" description="Basic and acidic residues" evidence="1">
    <location>
        <begin position="1"/>
        <end position="24"/>
    </location>
</feature>
<dbReference type="AlphaFoldDB" id="A0A834GR76"/>
<feature type="region of interest" description="Disordered" evidence="1">
    <location>
        <begin position="1"/>
        <end position="35"/>
    </location>
</feature>
<evidence type="ECO:0000313" key="3">
    <source>
        <dbReference type="Proteomes" id="UP000626092"/>
    </source>
</evidence>
<comment type="caution">
    <text evidence="2">The sequence shown here is derived from an EMBL/GenBank/DDBJ whole genome shotgun (WGS) entry which is preliminary data.</text>
</comment>
<gene>
    <name evidence="2" type="ORF">RHSIM_Rhsim06G0098900</name>
</gene>
<name>A0A834GR76_RHOSS</name>
<dbReference type="OrthoDB" id="1675840at2759"/>
<proteinExistence type="predicted"/>
<sequence>MVTSVGKEEHRVVSNHPKESRSSRPDSIGEELSDSEDELLEVLEGVVSSNQEGRVLTPGIKTATSPSKVHSEIKSSLANDPPDPLDIGVSKVAAELVSKGSAGFNKFLSKSAKKRLKKQAKEESLCSSSNGGNLTIPPTMAMLDVCCNLHIASSATAVAAIMVEISCYITRASDDDDAVAAVLTASSARSEGDVLCIVYSPFSAFIPCDYATLLLYFCTMRLLSHGRTEFVQSQLVQQNSQIGQTLCLFCYVHSYHEGFTWENSTPNLAADCCVPLMATEITYAGTMVGIGATTAVGVTGGLDPEFVLSLRDFVRLDFGSQIARIEEPISFGIADAMGGLCSKRATEDGFTTRNFPRLNGHFVIGSRMVHQSRGVAAATTNSNQTPSPVVETLEKQLGEPFSFPELNATSHGVNANDIDDGIPRLSRALSNKSRSTRSKQVAVAKASKVVKSELQTPICS</sequence>
<reference evidence="2" key="1">
    <citation type="submission" date="2019-11" db="EMBL/GenBank/DDBJ databases">
        <authorList>
            <person name="Liu Y."/>
            <person name="Hou J."/>
            <person name="Li T.-Q."/>
            <person name="Guan C.-H."/>
            <person name="Wu X."/>
            <person name="Wu H.-Z."/>
            <person name="Ling F."/>
            <person name="Zhang R."/>
            <person name="Shi X.-G."/>
            <person name="Ren J.-P."/>
            <person name="Chen E.-F."/>
            <person name="Sun J.-M."/>
        </authorList>
    </citation>
    <scope>NUCLEOTIDE SEQUENCE</scope>
    <source>
        <strain evidence="2">Adult_tree_wgs_1</strain>
        <tissue evidence="2">Leaves</tissue>
    </source>
</reference>
<keyword evidence="3" id="KW-1185">Reference proteome</keyword>
<dbReference type="Proteomes" id="UP000626092">
    <property type="component" value="Unassembled WGS sequence"/>
</dbReference>
<accession>A0A834GR76</accession>